<evidence type="ECO:0000259" key="1">
    <source>
        <dbReference type="Pfam" id="PF12146"/>
    </source>
</evidence>
<dbReference type="AlphaFoldDB" id="F2K4W5"/>
<dbReference type="InterPro" id="IPR051044">
    <property type="entry name" value="MAG_DAG_Lipase"/>
</dbReference>
<dbReference type="PATRIC" id="fig|717774.3.peg.3493"/>
<protein>
    <recommendedName>
        <fullName evidence="1">Serine aminopeptidase S33 domain-containing protein</fullName>
    </recommendedName>
</protein>
<evidence type="ECO:0000313" key="3">
    <source>
        <dbReference type="Proteomes" id="UP000001062"/>
    </source>
</evidence>
<dbReference type="Pfam" id="PF12146">
    <property type="entry name" value="Hydrolase_4"/>
    <property type="match status" value="1"/>
</dbReference>
<accession>F2K4W5</accession>
<dbReference type="Proteomes" id="UP000001062">
    <property type="component" value="Chromosome"/>
</dbReference>
<dbReference type="KEGG" id="mme:Marme_3392"/>
<reference evidence="2 3" key="1">
    <citation type="journal article" date="2012" name="Stand. Genomic Sci.">
        <title>Complete genome sequence of the melanogenic marine bacterium Marinomonas mediterranea type strain (MMB-1(T)).</title>
        <authorList>
            <person name="Lucas-Elio P."/>
            <person name="Goodwin L."/>
            <person name="Woyke T."/>
            <person name="Pitluck S."/>
            <person name="Nolan M."/>
            <person name="Kyrpides N.C."/>
            <person name="Detter J.C."/>
            <person name="Copeland A."/>
            <person name="Teshima H."/>
            <person name="Bruce D."/>
            <person name="Detter C."/>
            <person name="Tapia R."/>
            <person name="Han S."/>
            <person name="Land M.L."/>
            <person name="Ivanova N."/>
            <person name="Mikhailova N."/>
            <person name="Johnston A.W."/>
            <person name="Sanchez-Amat A."/>
        </authorList>
    </citation>
    <scope>NUCLEOTIDE SEQUENCE [LARGE SCALE GENOMIC DNA]</scope>
    <source>
        <strain evidence="3">ATCC 700492 / JCM 21426 / NBRC 103028 / MMB-1</strain>
    </source>
</reference>
<proteinExistence type="predicted"/>
<sequence>MTKDLYTIAAMKLSTVHTIESSIKTTDHLGDAFTYRTLTFRSNDRFSESTLVQHQPKATASRAILYLHGYTDYFFQSGLAELLTEQDWAFYAIDLQGYGRSIRPQQPENRCRSLSVYHNDLISALTTIKKEGYEECVILAHSTGGLIASRFIQVIDAVQKPGTDKQTSRLLENMATVSGLILNSPFLALPFSPQTNKRVTSVIHFLTTTLPFISKHSNEVNTYSKSIHKHYEGQWNYRLDWKPANGFPLSFRWLREVIKTQRELLEAPQVSLPTLMCHSDKTTRHEKSCSKMTAGDGVLNIDSMMNAANQIYRNLETKKVEGGYHDLYLSPEHIRKNYIASISVWLDQLP</sequence>
<dbReference type="SUPFAM" id="SSF53474">
    <property type="entry name" value="alpha/beta-Hydrolases"/>
    <property type="match status" value="1"/>
</dbReference>
<dbReference type="STRING" id="717774.Marme_3392"/>
<feature type="domain" description="Serine aminopeptidase S33" evidence="1">
    <location>
        <begin position="61"/>
        <end position="327"/>
    </location>
</feature>
<gene>
    <name evidence="2" type="ordered locus">Marme_3392</name>
</gene>
<dbReference type="RefSeq" id="WP_013662510.1">
    <property type="nucleotide sequence ID" value="NC_015276.1"/>
</dbReference>
<name>F2K4W5_MARM1</name>
<dbReference type="OrthoDB" id="9801217at2"/>
<dbReference type="EMBL" id="CP002583">
    <property type="protein sequence ID" value="ADZ92608.1"/>
    <property type="molecule type" value="Genomic_DNA"/>
</dbReference>
<dbReference type="eggNOG" id="COG2267">
    <property type="taxonomic scope" value="Bacteria"/>
</dbReference>
<dbReference type="Gene3D" id="3.40.50.1820">
    <property type="entry name" value="alpha/beta hydrolase"/>
    <property type="match status" value="1"/>
</dbReference>
<evidence type="ECO:0000313" key="2">
    <source>
        <dbReference type="EMBL" id="ADZ92608.1"/>
    </source>
</evidence>
<dbReference type="InterPro" id="IPR029058">
    <property type="entry name" value="AB_hydrolase_fold"/>
</dbReference>
<dbReference type="InterPro" id="IPR022742">
    <property type="entry name" value="Hydrolase_4"/>
</dbReference>
<organism evidence="2 3">
    <name type="scientific">Marinomonas mediterranea (strain ATCC 700492 / JCM 21426 / NBRC 103028 / MMB-1)</name>
    <dbReference type="NCBI Taxonomy" id="717774"/>
    <lineage>
        <taxon>Bacteria</taxon>
        <taxon>Pseudomonadati</taxon>
        <taxon>Pseudomonadota</taxon>
        <taxon>Gammaproteobacteria</taxon>
        <taxon>Oceanospirillales</taxon>
        <taxon>Oceanospirillaceae</taxon>
        <taxon>Marinomonas</taxon>
    </lineage>
</organism>
<dbReference type="PANTHER" id="PTHR11614">
    <property type="entry name" value="PHOSPHOLIPASE-RELATED"/>
    <property type="match status" value="1"/>
</dbReference>
<dbReference type="HOGENOM" id="CLU_051796_0_0_6"/>
<dbReference type="ESTHER" id="marm1-f2k4w5">
    <property type="family name" value="Monoglyceridelipase_lysophospholip"/>
</dbReference>
<keyword evidence="3" id="KW-1185">Reference proteome</keyword>